<gene>
    <name evidence="9" type="primary">Cbn-cyp-37A1</name>
    <name evidence="9" type="ORF">CAEBREN_18053</name>
</gene>
<keyword evidence="5" id="KW-0503">Monooxygenase</keyword>
<dbReference type="InterPro" id="IPR036396">
    <property type="entry name" value="Cyt_P450_sf"/>
</dbReference>
<dbReference type="InterPro" id="IPR002401">
    <property type="entry name" value="Cyt_P450_E_grp-I"/>
</dbReference>
<dbReference type="PRINTS" id="PR00463">
    <property type="entry name" value="EP450I"/>
</dbReference>
<dbReference type="InterPro" id="IPR001128">
    <property type="entry name" value="Cyt_P450"/>
</dbReference>
<organism evidence="10">
    <name type="scientific">Caenorhabditis brenneri</name>
    <name type="common">Nematode worm</name>
    <dbReference type="NCBI Taxonomy" id="135651"/>
    <lineage>
        <taxon>Eukaryota</taxon>
        <taxon>Metazoa</taxon>
        <taxon>Ecdysozoa</taxon>
        <taxon>Nematoda</taxon>
        <taxon>Chromadorea</taxon>
        <taxon>Rhabditida</taxon>
        <taxon>Rhabditina</taxon>
        <taxon>Rhabditomorpha</taxon>
        <taxon>Rhabditoidea</taxon>
        <taxon>Rhabditidae</taxon>
        <taxon>Peloderinae</taxon>
        <taxon>Caenorhabditis</taxon>
    </lineage>
</organism>
<keyword evidence="7" id="KW-0812">Transmembrane</keyword>
<evidence type="ECO:0000259" key="8">
    <source>
        <dbReference type="Pfam" id="PF01827"/>
    </source>
</evidence>
<evidence type="ECO:0000256" key="2">
    <source>
        <dbReference type="ARBA" id="ARBA00010617"/>
    </source>
</evidence>
<protein>
    <submittedName>
        <fullName evidence="9">CBN-CYP-37A1 protein</fullName>
    </submittedName>
</protein>
<dbReference type="Gene3D" id="1.10.630.10">
    <property type="entry name" value="Cytochrome P450"/>
    <property type="match status" value="1"/>
</dbReference>
<evidence type="ECO:0000256" key="6">
    <source>
        <dbReference type="PIRSR" id="PIRSR602401-1"/>
    </source>
</evidence>
<evidence type="ECO:0000256" key="3">
    <source>
        <dbReference type="ARBA" id="ARBA00022617"/>
    </source>
</evidence>
<feature type="domain" description="DUF38" evidence="8">
    <location>
        <begin position="644"/>
        <end position="771"/>
    </location>
</feature>
<keyword evidence="5" id="KW-0560">Oxidoreductase</keyword>
<dbReference type="Proteomes" id="UP000008068">
    <property type="component" value="Unassembled WGS sequence"/>
</dbReference>
<accession>G0MZ55</accession>
<dbReference type="PROSITE" id="PS00086">
    <property type="entry name" value="CYTOCHROME_P450"/>
    <property type="match status" value="1"/>
</dbReference>
<evidence type="ECO:0000256" key="4">
    <source>
        <dbReference type="ARBA" id="ARBA00023004"/>
    </source>
</evidence>
<feature type="binding site" description="axial binding residue" evidence="6">
    <location>
        <position position="451"/>
    </location>
    <ligand>
        <name>heme</name>
        <dbReference type="ChEBI" id="CHEBI:30413"/>
    </ligand>
    <ligandPart>
        <name>Fe</name>
        <dbReference type="ChEBI" id="CHEBI:18248"/>
    </ligandPart>
</feature>
<dbReference type="GO" id="GO:0020037">
    <property type="term" value="F:heme binding"/>
    <property type="evidence" value="ECO:0007669"/>
    <property type="project" value="InterPro"/>
</dbReference>
<dbReference type="AlphaFoldDB" id="G0MZ55"/>
<dbReference type="PANTHER" id="PTHR24291:SF130">
    <property type="entry name" value="CYTOCHROME P450 FAMILY"/>
    <property type="match status" value="1"/>
</dbReference>
<dbReference type="GO" id="GO:0004497">
    <property type="term" value="F:monooxygenase activity"/>
    <property type="evidence" value="ECO:0007669"/>
    <property type="project" value="UniProtKB-KW"/>
</dbReference>
<keyword evidence="4 6" id="KW-0408">Iron</keyword>
<dbReference type="GO" id="GO:0016705">
    <property type="term" value="F:oxidoreductase activity, acting on paired donors, with incorporation or reduction of molecular oxygen"/>
    <property type="evidence" value="ECO:0007669"/>
    <property type="project" value="InterPro"/>
</dbReference>
<dbReference type="InterPro" id="IPR002900">
    <property type="entry name" value="DUF38/FTH_CAE_spp"/>
</dbReference>
<feature type="transmembrane region" description="Helical" evidence="7">
    <location>
        <begin position="6"/>
        <end position="26"/>
    </location>
</feature>
<dbReference type="GO" id="GO:0005506">
    <property type="term" value="F:iron ion binding"/>
    <property type="evidence" value="ECO:0007669"/>
    <property type="project" value="InterPro"/>
</dbReference>
<dbReference type="PRINTS" id="PR00385">
    <property type="entry name" value="P450"/>
</dbReference>
<reference evidence="10" key="1">
    <citation type="submission" date="2011-07" db="EMBL/GenBank/DDBJ databases">
        <authorList>
            <consortium name="Caenorhabditis brenneri Sequencing and Analysis Consortium"/>
            <person name="Wilson R.K."/>
        </authorList>
    </citation>
    <scope>NUCLEOTIDE SEQUENCE [LARGE SCALE GENOMIC DNA]</scope>
    <source>
        <strain evidence="10">PB2801</strain>
    </source>
</reference>
<dbReference type="OrthoDB" id="1470350at2759"/>
<evidence type="ECO:0000256" key="5">
    <source>
        <dbReference type="ARBA" id="ARBA00023033"/>
    </source>
</evidence>
<dbReference type="PANTHER" id="PTHR24291">
    <property type="entry name" value="CYTOCHROME P450 FAMILY 4"/>
    <property type="match status" value="1"/>
</dbReference>
<dbReference type="EMBL" id="GL379822">
    <property type="protein sequence ID" value="EGT48332.1"/>
    <property type="molecule type" value="Genomic_DNA"/>
</dbReference>
<keyword evidence="3 6" id="KW-0349">Heme</keyword>
<dbReference type="eggNOG" id="KOG0157">
    <property type="taxonomic scope" value="Eukaryota"/>
</dbReference>
<dbReference type="InterPro" id="IPR017972">
    <property type="entry name" value="Cyt_P450_CS"/>
</dbReference>
<dbReference type="Pfam" id="PF01827">
    <property type="entry name" value="FTH"/>
    <property type="match status" value="1"/>
</dbReference>
<keyword evidence="7" id="KW-0472">Membrane</keyword>
<dbReference type="Pfam" id="PF00067">
    <property type="entry name" value="p450"/>
    <property type="match status" value="1"/>
</dbReference>
<keyword evidence="7" id="KW-1133">Transmembrane helix</keyword>
<keyword evidence="10" id="KW-1185">Reference proteome</keyword>
<name>G0MZ55_CAEBE</name>
<comment type="similarity">
    <text evidence="2">Belongs to the cytochrome P450 family.</text>
</comment>
<dbReference type="SUPFAM" id="SSF48264">
    <property type="entry name" value="Cytochrome P450"/>
    <property type="match status" value="1"/>
</dbReference>
<dbReference type="InterPro" id="IPR050196">
    <property type="entry name" value="Cytochrome_P450_Monoox"/>
</dbReference>
<evidence type="ECO:0000313" key="10">
    <source>
        <dbReference type="Proteomes" id="UP000008068"/>
    </source>
</evidence>
<dbReference type="FunCoup" id="G0MZ55">
    <property type="interactions" value="123"/>
</dbReference>
<dbReference type="STRING" id="135651.G0MZ55"/>
<comment type="cofactor">
    <cofactor evidence="1 6">
        <name>heme</name>
        <dbReference type="ChEBI" id="CHEBI:30413"/>
    </cofactor>
</comment>
<evidence type="ECO:0000256" key="7">
    <source>
        <dbReference type="SAM" id="Phobius"/>
    </source>
</evidence>
<keyword evidence="6" id="KW-0479">Metal-binding</keyword>
<dbReference type="HOGENOM" id="CLU_340167_0_0_1"/>
<evidence type="ECO:0000256" key="1">
    <source>
        <dbReference type="ARBA" id="ARBA00001971"/>
    </source>
</evidence>
<proteinExistence type="inferred from homology"/>
<dbReference type="InParanoid" id="G0MZ55"/>
<sequence>MGFAVYIVALIVVYVVLNFSKVLKFIKERKRLYELMEKIDGPYALPLLGTTWQFKMDPVEFALQLYNWGLEYSSKGASLAKFWMGPYPMVIILTPEASKKVLESNVLINKSSEYDIFLPWLGTGLLLASGDKWRGRRKMMTPSFHFNVLIDFQAVFDNQSKILLEQLEEAAKKVKDNTIDAFPYIKRCALDIICETAMGTTVSAQTNHNHPYVVAVNEMNSLAFKYQRMPWLWIKPIRHLTGYEADFQRNLDIVTSFTKKVIEGKMREFEENGGFADIESSKKAFLDMLIEKKEEGGLGYEDIREEVDTFMFEGHDTTSAGIGWSLWCLANSPEYQKRCHEELDQIFEGSARECTVDDLKKMKYLEKCVKEALRMRPSVPQIARSVEEEFEIDGTIVPKGCSLMVSPAFLQNNPRTYPHHDVYDPERFNEDEISKRHAYAYIPFSAGPRNCIGQKFAMQEEKTVISWVLRRFHIHTDIGILENIPLPETITRPTMGFPLKLTIRQNIIDIQNSREKKLIIDYYSEFVQIQMEGKFIYYCPTKKGCSVDVDLGGRYSDMFFKGRNFVKMAFGHIEYLLKLPNLKLDEFGMDEEDINEESEKRVWLKGTGINVDFLGYVDDEDSDDGDDESTKVIKPHNRIDSLRIIAFLVAVLESLSHQIHTKSISFDSIIVEDIARIVKCCKPGVLESIKFRDLYDGRDEEQEKILVESDQWKQALDRSIAVDFDCLPFFLRHSDTINITFLKLIPDEIVQIRETIYTIPNFKHCRISTYSYSYWEGGFSFEEIYSALGTYTEITKSPERRTYKIPGSEEILEFVFEMVLQSIYLCPRIDIRKIQ</sequence>
<dbReference type="CDD" id="cd20628">
    <property type="entry name" value="CYP4"/>
    <property type="match status" value="1"/>
</dbReference>
<evidence type="ECO:0000313" key="9">
    <source>
        <dbReference type="EMBL" id="EGT48332.1"/>
    </source>
</evidence>